<dbReference type="PATRIC" id="fig|480.225.peg.1856"/>
<evidence type="ECO:0000313" key="5">
    <source>
        <dbReference type="Proteomes" id="UP000078228"/>
    </source>
</evidence>
<organism evidence="3 5">
    <name type="scientific">Moraxella catarrhalis</name>
    <name type="common">Branhamella catarrhalis</name>
    <dbReference type="NCBI Taxonomy" id="480"/>
    <lineage>
        <taxon>Bacteria</taxon>
        <taxon>Pseudomonadati</taxon>
        <taxon>Pseudomonadota</taxon>
        <taxon>Gammaproteobacteria</taxon>
        <taxon>Moraxellales</taxon>
        <taxon>Moraxellaceae</taxon>
        <taxon>Moraxella</taxon>
    </lineage>
</organism>
<accession>A0A198XBC2</accession>
<keyword evidence="1 3" id="KW-0560">Oxidoreductase</keyword>
<dbReference type="Proteomes" id="UP000078295">
    <property type="component" value="Unassembled WGS sequence"/>
</dbReference>
<dbReference type="SMART" id="SM00903">
    <property type="entry name" value="Flavin_Reduct"/>
    <property type="match status" value="1"/>
</dbReference>
<dbReference type="PANTHER" id="PTHR30466">
    <property type="entry name" value="FLAVIN REDUCTASE"/>
    <property type="match status" value="1"/>
</dbReference>
<dbReference type="OrthoDB" id="6401628at2"/>
<dbReference type="InterPro" id="IPR050268">
    <property type="entry name" value="NADH-dep_flavin_reductase"/>
</dbReference>
<feature type="domain" description="Flavin reductase like" evidence="2">
    <location>
        <begin position="11"/>
        <end position="157"/>
    </location>
</feature>
<dbReference type="SUPFAM" id="SSF50475">
    <property type="entry name" value="FMN-binding split barrel"/>
    <property type="match status" value="1"/>
</dbReference>
<dbReference type="AlphaFoldDB" id="A0A198XBC2"/>
<dbReference type="InterPro" id="IPR012349">
    <property type="entry name" value="Split_barrel_FMN-bd"/>
</dbReference>
<dbReference type="InterPro" id="IPR002563">
    <property type="entry name" value="Flavin_Rdtase-like_dom"/>
</dbReference>
<dbReference type="GO" id="GO:0042602">
    <property type="term" value="F:riboflavin reductase (NADPH) activity"/>
    <property type="evidence" value="ECO:0007669"/>
    <property type="project" value="TreeGrafter"/>
</dbReference>
<dbReference type="GO" id="GO:0010181">
    <property type="term" value="F:FMN binding"/>
    <property type="evidence" value="ECO:0007669"/>
    <property type="project" value="InterPro"/>
</dbReference>
<dbReference type="EMBL" id="LXHQ01000029">
    <property type="protein sequence ID" value="OAV25423.1"/>
    <property type="molecule type" value="Genomic_DNA"/>
</dbReference>
<dbReference type="eggNOG" id="COG1853">
    <property type="taxonomic scope" value="Bacteria"/>
</dbReference>
<dbReference type="PANTHER" id="PTHR30466:SF1">
    <property type="entry name" value="FMN REDUCTASE (NADH) RUTF"/>
    <property type="match status" value="1"/>
</dbReference>
<evidence type="ECO:0000313" key="3">
    <source>
        <dbReference type="EMBL" id="OAU95131.1"/>
    </source>
</evidence>
<protein>
    <submittedName>
        <fullName evidence="3">4-hydroxyphenylacetate 3-monooxygenase, reductase component</fullName>
        <ecNumber evidence="3">1.5.1.-</ecNumber>
    </submittedName>
</protein>
<evidence type="ECO:0000313" key="4">
    <source>
        <dbReference type="EMBL" id="OAV25423.1"/>
    </source>
</evidence>
<dbReference type="RefSeq" id="WP_064603146.1">
    <property type="nucleotide sequence ID" value="NZ_JAABLA010000003.1"/>
</dbReference>
<evidence type="ECO:0000313" key="6">
    <source>
        <dbReference type="Proteomes" id="UP000078295"/>
    </source>
</evidence>
<keyword evidence="3" id="KW-0503">Monooxygenase</keyword>
<dbReference type="Proteomes" id="UP000078228">
    <property type="component" value="Unassembled WGS sequence"/>
</dbReference>
<sequence length="177" mass="19326">MVEKLIFKDAMARLATAVHIVTTDGDTGRHGFTASAVCSVTDSPPSLLVCMNANARSYEHFIANQILAVNTLSAEQAHLSDVFASPLESKARFEHADWSVLSTGAPVLTDALVSFDCEIQTIQDVGTHSIFICKIIAIRQGENEKRSLVYFDRQYHKIGQPVAIDRQPASPQVQKVG</sequence>
<evidence type="ECO:0000259" key="2">
    <source>
        <dbReference type="SMART" id="SM00903"/>
    </source>
</evidence>
<dbReference type="EC" id="1.5.1.-" evidence="3"/>
<evidence type="ECO:0000256" key="1">
    <source>
        <dbReference type="ARBA" id="ARBA00023002"/>
    </source>
</evidence>
<reference evidence="5 6" key="1">
    <citation type="journal article" date="2016" name="Genome Biol. Evol.">
        <title>Comparative Genomic Analyses of the Moraxella catarrhalis Serosensitive and Seroresistant Lineages Demonstrate Their Independent Evolution.</title>
        <authorList>
            <person name="Earl J.P."/>
            <person name="de Vries S.P."/>
            <person name="Ahmed A."/>
            <person name="Powell E."/>
            <person name="Schultz M.P."/>
            <person name="Hermans P.W."/>
            <person name="Hill D.J."/>
            <person name="Zhou Z."/>
            <person name="Constantinidou C.I."/>
            <person name="Hu F.Z."/>
            <person name="Bootsma H.J."/>
            <person name="Ehrlich G.D."/>
        </authorList>
    </citation>
    <scope>NUCLEOTIDE SEQUENCE [LARGE SCALE GENOMIC DNA]</scope>
    <source>
        <strain evidence="4 6">F23</strain>
        <strain evidence="3 5">Z7542</strain>
    </source>
</reference>
<dbReference type="Pfam" id="PF01613">
    <property type="entry name" value="Flavin_Reduct"/>
    <property type="match status" value="1"/>
</dbReference>
<keyword evidence="5" id="KW-1185">Reference proteome</keyword>
<dbReference type="GO" id="GO:0006208">
    <property type="term" value="P:pyrimidine nucleobase catabolic process"/>
    <property type="evidence" value="ECO:0007669"/>
    <property type="project" value="TreeGrafter"/>
</dbReference>
<name>A0A198XBC2_MORCA</name>
<proteinExistence type="predicted"/>
<dbReference type="Gene3D" id="2.30.110.10">
    <property type="entry name" value="Electron Transport, Fmn-binding Protein, Chain A"/>
    <property type="match status" value="1"/>
</dbReference>
<gene>
    <name evidence="4" type="ORF">AO370_0893</name>
    <name evidence="3" type="ORF">AO384_1665</name>
</gene>
<dbReference type="EMBL" id="LXHC01000025">
    <property type="protein sequence ID" value="OAU95131.1"/>
    <property type="molecule type" value="Genomic_DNA"/>
</dbReference>
<comment type="caution">
    <text evidence="3">The sequence shown here is derived from an EMBL/GenBank/DDBJ whole genome shotgun (WGS) entry which is preliminary data.</text>
</comment>
<dbReference type="GO" id="GO:0004497">
    <property type="term" value="F:monooxygenase activity"/>
    <property type="evidence" value="ECO:0007669"/>
    <property type="project" value="UniProtKB-KW"/>
</dbReference>